<accession>A0A514DHW0</accession>
<dbReference type="GeneID" id="63027351"/>
<evidence type="ECO:0000313" key="2">
    <source>
        <dbReference type="Proteomes" id="UP000316610"/>
    </source>
</evidence>
<reference evidence="1 2" key="1">
    <citation type="submission" date="2019-05" db="EMBL/GenBank/DDBJ databases">
        <authorList>
            <person name="Hammer B.W."/>
            <person name="Chiaro A."/>
            <person name="Dufresne J."/>
            <person name="Kristler A."/>
            <person name="Kuo C.N."/>
            <person name="Ozcan Z."/>
            <person name="Pasmanik V."/>
            <person name="Shin J."/>
            <person name="Stephens K.N."/>
            <person name="Butela K.A."/>
            <person name="Garlena R.A."/>
            <person name="Russell D.A."/>
            <person name="Pope W.H."/>
            <person name="Jacobs-Sera D."/>
            <person name="Hatfull G.F."/>
        </authorList>
    </citation>
    <scope>NUCLEOTIDE SEQUENCE [LARGE SCALE GENOMIC DNA]</scope>
</reference>
<sequence length="135" mass="14848">MTETAPRTERPETIDGLDATAPEIRTDIGIIYNTDALVKVPGALAAIDALITALANNGDRVEVNVGVITMTRDGDDTGLRKHLATQQARYDRGRELYQSYLDTGAFPKYRSTWLFYLECEGIVEPTAPADDEVDD</sequence>
<dbReference type="Pfam" id="PF24211">
    <property type="entry name" value="DUF7432"/>
    <property type="match status" value="1"/>
</dbReference>
<dbReference type="EMBL" id="MK937607">
    <property type="protein sequence ID" value="QDH93202.1"/>
    <property type="molecule type" value="Genomic_DNA"/>
</dbReference>
<dbReference type="KEGG" id="vg:63027351"/>
<evidence type="ECO:0000313" key="1">
    <source>
        <dbReference type="EMBL" id="QDH93202.1"/>
    </source>
</evidence>
<dbReference type="RefSeq" id="YP_010002797.1">
    <property type="nucleotide sequence ID" value="NC_053248.1"/>
</dbReference>
<gene>
    <name evidence="1" type="primary">48</name>
    <name evidence="1" type="ORF">SEA_ZIPP_48</name>
</gene>
<protein>
    <submittedName>
        <fullName evidence="1">Uncharacterized protein</fullName>
    </submittedName>
</protein>
<name>A0A514DHW0_9CAUD</name>
<keyword evidence="2" id="KW-1185">Reference proteome</keyword>
<dbReference type="InterPro" id="IPR055855">
    <property type="entry name" value="DUF7432"/>
</dbReference>
<organism evidence="1 2">
    <name type="scientific">Gordonia phage Zipp</name>
    <dbReference type="NCBI Taxonomy" id="2591212"/>
    <lineage>
        <taxon>Viruses</taxon>
        <taxon>Duplodnaviria</taxon>
        <taxon>Heunggongvirae</taxon>
        <taxon>Uroviricota</taxon>
        <taxon>Caudoviricetes</taxon>
        <taxon>Stackebrandtviridae</taxon>
        <taxon>Schenleyvirinae</taxon>
        <taxon>Zitchvirus</taxon>
        <taxon>Zitchvirus zipp</taxon>
    </lineage>
</organism>
<proteinExistence type="predicted"/>
<dbReference type="Proteomes" id="UP000316610">
    <property type="component" value="Segment"/>
</dbReference>